<comment type="subcellular location">
    <subcellularLocation>
        <location evidence="1">Cell membrane</location>
        <topology evidence="1">Peripheral membrane protein</topology>
    </subcellularLocation>
</comment>
<dbReference type="InterPro" id="IPR017871">
    <property type="entry name" value="ABC_transporter-like_CS"/>
</dbReference>
<proteinExistence type="predicted"/>
<dbReference type="SUPFAM" id="SSF52540">
    <property type="entry name" value="P-loop containing nucleoside triphosphate hydrolases"/>
    <property type="match status" value="1"/>
</dbReference>
<dbReference type="SMART" id="SM00382">
    <property type="entry name" value="AAA"/>
    <property type="match status" value="1"/>
</dbReference>
<name>A0A345ZCN6_9BACT</name>
<keyword evidence="6" id="KW-0472">Membrane</keyword>
<keyword evidence="5" id="KW-0067">ATP-binding</keyword>
<dbReference type="GO" id="GO:0005524">
    <property type="term" value="F:ATP binding"/>
    <property type="evidence" value="ECO:0007669"/>
    <property type="project" value="UniProtKB-KW"/>
</dbReference>
<gene>
    <name evidence="8" type="ORF">C0J27_04960</name>
</gene>
<evidence type="ECO:0000256" key="2">
    <source>
        <dbReference type="ARBA" id="ARBA00022448"/>
    </source>
</evidence>
<evidence type="ECO:0000256" key="3">
    <source>
        <dbReference type="ARBA" id="ARBA00022475"/>
    </source>
</evidence>
<dbReference type="InterPro" id="IPR003593">
    <property type="entry name" value="AAA+_ATPase"/>
</dbReference>
<dbReference type="OrthoDB" id="9776369at2"/>
<dbReference type="InterPro" id="IPR050166">
    <property type="entry name" value="ABC_transporter_ATP-bind"/>
</dbReference>
<dbReference type="AlphaFoldDB" id="A0A345ZCN6"/>
<dbReference type="Pfam" id="PF00005">
    <property type="entry name" value="ABC_tran"/>
    <property type="match status" value="1"/>
</dbReference>
<dbReference type="PROSITE" id="PS00211">
    <property type="entry name" value="ABC_TRANSPORTER_1"/>
    <property type="match status" value="1"/>
</dbReference>
<protein>
    <recommendedName>
        <fullName evidence="7">ABC transporter domain-containing protein</fullName>
    </recommendedName>
</protein>
<sequence length="250" mass="27610">MLELKNINVQFGHNHVLKNLSCNVEQGDFIVVLGTNGAGKSSFFDTIAGKIKPTSGQVMIDYEDVTSLDELQRSGMVTRIFQNTRLNSVGCLTVAQNLAFAHYSRRPAQFVDGMSHMPREKAIALVEQVGMDASILDRPMNALSGGQRQLIAFVMSTQLIPKILLLDEPTAALDPQASTKLLEYAAKFIKKHNVTTLLITHDPQIALSVGNKIWILQDGLIAQEFGIDDKKNLQPHQLIGQIDYDALQKI</sequence>
<evidence type="ECO:0000256" key="4">
    <source>
        <dbReference type="ARBA" id="ARBA00022741"/>
    </source>
</evidence>
<keyword evidence="2" id="KW-0813">Transport</keyword>
<evidence type="ECO:0000259" key="7">
    <source>
        <dbReference type="PROSITE" id="PS50893"/>
    </source>
</evidence>
<evidence type="ECO:0000256" key="1">
    <source>
        <dbReference type="ARBA" id="ARBA00004202"/>
    </source>
</evidence>
<dbReference type="GO" id="GO:0005886">
    <property type="term" value="C:plasma membrane"/>
    <property type="evidence" value="ECO:0007669"/>
    <property type="project" value="UniProtKB-SubCell"/>
</dbReference>
<keyword evidence="3" id="KW-1003">Cell membrane</keyword>
<evidence type="ECO:0000313" key="9">
    <source>
        <dbReference type="Proteomes" id="UP000254834"/>
    </source>
</evidence>
<evidence type="ECO:0000313" key="8">
    <source>
        <dbReference type="EMBL" id="AXK61053.1"/>
    </source>
</evidence>
<dbReference type="RefSeq" id="WP_115586068.1">
    <property type="nucleotide sequence ID" value="NZ_CP025544.1"/>
</dbReference>
<dbReference type="PANTHER" id="PTHR42788:SF7">
    <property type="entry name" value="NITRATE ABC TRANSPORTER ATP-BINDING PROTEIN"/>
    <property type="match status" value="1"/>
</dbReference>
<dbReference type="KEGG" id="cdes:C0J27_04960"/>
<evidence type="ECO:0000256" key="6">
    <source>
        <dbReference type="ARBA" id="ARBA00023136"/>
    </source>
</evidence>
<accession>A0A345ZCN6</accession>
<dbReference type="InterPro" id="IPR027417">
    <property type="entry name" value="P-loop_NTPase"/>
</dbReference>
<keyword evidence="9" id="KW-1185">Reference proteome</keyword>
<dbReference type="InterPro" id="IPR003439">
    <property type="entry name" value="ABC_transporter-like_ATP-bd"/>
</dbReference>
<dbReference type="EMBL" id="CP025544">
    <property type="protein sequence ID" value="AXK61053.1"/>
    <property type="molecule type" value="Genomic_DNA"/>
</dbReference>
<organism evidence="8 9">
    <name type="scientific">Candidatus Chromulinivorax destructor</name>
    <dbReference type="NCBI Taxonomy" id="2066483"/>
    <lineage>
        <taxon>Bacteria</taxon>
        <taxon>Candidatus Babelota</taxon>
        <taxon>Candidatus Babeliae</taxon>
        <taxon>Candidatus Babeliales</taxon>
        <taxon>Candidatus Chromulinivoraceae</taxon>
        <taxon>Candidatus Chromulinivorax</taxon>
    </lineage>
</organism>
<evidence type="ECO:0000256" key="5">
    <source>
        <dbReference type="ARBA" id="ARBA00022840"/>
    </source>
</evidence>
<reference evidence="8 9" key="1">
    <citation type="submission" date="2017-12" db="EMBL/GenBank/DDBJ databases">
        <title>Chromulinavorax destructans is a abundant pathogen of dominant heterotrophic picoflagllates.</title>
        <authorList>
            <person name="Deeg C.M."/>
            <person name="Zimmer M."/>
            <person name="Suttle C.A."/>
        </authorList>
    </citation>
    <scope>NUCLEOTIDE SEQUENCE [LARGE SCALE GENOMIC DNA]</scope>
    <source>
        <strain evidence="8 9">SeV1</strain>
    </source>
</reference>
<feature type="domain" description="ABC transporter" evidence="7">
    <location>
        <begin position="2"/>
        <end position="243"/>
    </location>
</feature>
<dbReference type="Proteomes" id="UP000254834">
    <property type="component" value="Chromosome"/>
</dbReference>
<dbReference type="Gene3D" id="3.40.50.300">
    <property type="entry name" value="P-loop containing nucleotide triphosphate hydrolases"/>
    <property type="match status" value="1"/>
</dbReference>
<dbReference type="GO" id="GO:0016887">
    <property type="term" value="F:ATP hydrolysis activity"/>
    <property type="evidence" value="ECO:0007669"/>
    <property type="project" value="InterPro"/>
</dbReference>
<keyword evidence="4" id="KW-0547">Nucleotide-binding</keyword>
<dbReference type="PROSITE" id="PS50893">
    <property type="entry name" value="ABC_TRANSPORTER_2"/>
    <property type="match status" value="1"/>
</dbReference>
<dbReference type="PANTHER" id="PTHR42788">
    <property type="entry name" value="TAURINE IMPORT ATP-BINDING PROTEIN-RELATED"/>
    <property type="match status" value="1"/>
</dbReference>